<accession>A0A0J7L9M8</accession>
<dbReference type="Proteomes" id="UP000036261">
    <property type="component" value="Unassembled WGS sequence"/>
</dbReference>
<comment type="caution">
    <text evidence="1">The sequence shown here is derived from an EMBL/GenBank/DDBJ whole genome shotgun (WGS) entry which is preliminary data.</text>
</comment>
<dbReference type="OrthoDB" id="1260127at2"/>
<organism evidence="1 2">
    <name type="scientific">Chryseobacterium angstadtii</name>
    <dbReference type="NCBI Taxonomy" id="558151"/>
    <lineage>
        <taxon>Bacteria</taxon>
        <taxon>Pseudomonadati</taxon>
        <taxon>Bacteroidota</taxon>
        <taxon>Flavobacteriia</taxon>
        <taxon>Flavobacteriales</taxon>
        <taxon>Weeksellaceae</taxon>
        <taxon>Chryseobacterium group</taxon>
        <taxon>Chryseobacterium</taxon>
    </lineage>
</organism>
<evidence type="ECO:0000313" key="2">
    <source>
        <dbReference type="Proteomes" id="UP000036261"/>
    </source>
</evidence>
<name>A0A0J7L9M8_9FLAO</name>
<gene>
    <name evidence="1" type="ORF">ACM46_07560</name>
</gene>
<protein>
    <submittedName>
        <fullName evidence="1">Transposase</fullName>
    </submittedName>
</protein>
<reference evidence="1 2" key="1">
    <citation type="journal article" date="2013" name="Int. J. Syst. Evol. Microbiol.">
        <title>Chryseobacterium angstadtii sp. nov., isolated from a newt tank.</title>
        <authorList>
            <person name="Kirk K.E."/>
            <person name="Hoffman J.A."/>
            <person name="Smith K.A."/>
            <person name="Strahan B.L."/>
            <person name="Failor K.C."/>
            <person name="Krebs J.E."/>
            <person name="Gale A.N."/>
            <person name="Do T.D."/>
            <person name="Sontag T.C."/>
            <person name="Batties A.M."/>
            <person name="Mistiszyn K."/>
            <person name="Newman J.D."/>
        </authorList>
    </citation>
    <scope>NUCLEOTIDE SEQUENCE [LARGE SCALE GENOMIC DNA]</scope>
    <source>
        <strain evidence="1 2">KM</strain>
    </source>
</reference>
<dbReference type="PATRIC" id="fig|558151.6.peg.1587"/>
<evidence type="ECO:0000313" key="1">
    <source>
        <dbReference type="EMBL" id="KMQ65715.1"/>
    </source>
</evidence>
<dbReference type="RefSeq" id="WP_048506018.1">
    <property type="nucleotide sequence ID" value="NZ_LFND01000002.1"/>
</dbReference>
<dbReference type="STRING" id="558151.ACM46_07560"/>
<dbReference type="EMBL" id="LFND01000002">
    <property type="protein sequence ID" value="KMQ65715.1"/>
    <property type="molecule type" value="Genomic_DNA"/>
</dbReference>
<keyword evidence="2" id="KW-1185">Reference proteome</keyword>
<dbReference type="AlphaFoldDB" id="A0A0J7L9M8"/>
<sequence>MENLKKPDYKRIYTDLLSLKFPEKQNSCEHILSKTELMVKDVLLLNKIIFPQDDKKDFSLNQKHRSYDRISIMEILDYQKCHQLNNSQLANHFKISRNSVTKWKKHFQNN</sequence>
<proteinExistence type="predicted"/>